<dbReference type="EMBL" id="LSSL01006286">
    <property type="protein sequence ID" value="OLY78500.1"/>
    <property type="molecule type" value="Genomic_DNA"/>
</dbReference>
<organism evidence="1 2">
    <name type="scientific">Smittium mucronatum</name>
    <dbReference type="NCBI Taxonomy" id="133383"/>
    <lineage>
        <taxon>Eukaryota</taxon>
        <taxon>Fungi</taxon>
        <taxon>Fungi incertae sedis</taxon>
        <taxon>Zoopagomycota</taxon>
        <taxon>Kickxellomycotina</taxon>
        <taxon>Harpellomycetes</taxon>
        <taxon>Harpellales</taxon>
        <taxon>Legeriomycetaceae</taxon>
        <taxon>Smittium</taxon>
    </lineage>
</organism>
<name>A0A1R0GNP4_9FUNG</name>
<protein>
    <submittedName>
        <fullName evidence="1">Uncharacterized protein</fullName>
    </submittedName>
</protein>
<sequence>MKLQLYAPLDLEKVEINGKFQYKWKINPKKNLIEVEIYSNIVTGIHNGGFKIEQSIKILDEEENSVYLNDTKNKKRKFSRSDSQDTLYDESESFSKHFKCNWCKENEVKEKYNEISRDLGFHNDEINNFRKDMNEELEKNKFFEPVNTNEYLHQNENNLEENFGIIEEIYNDIVKN</sequence>
<comment type="caution">
    <text evidence="1">The sequence shown here is derived from an EMBL/GenBank/DDBJ whole genome shotgun (WGS) entry which is preliminary data.</text>
</comment>
<reference evidence="1 2" key="1">
    <citation type="journal article" date="2016" name="Mol. Biol. Evol.">
        <title>Genome-Wide Survey of Gut Fungi (Harpellales) Reveals the First Horizontally Transferred Ubiquitin Gene from a Mosquito Host.</title>
        <authorList>
            <person name="Wang Y."/>
            <person name="White M.M."/>
            <person name="Kvist S."/>
            <person name="Moncalvo J.M."/>
        </authorList>
    </citation>
    <scope>NUCLEOTIDE SEQUENCE [LARGE SCALE GENOMIC DNA]</scope>
    <source>
        <strain evidence="1 2">ALG-7-W6</strain>
    </source>
</reference>
<proteinExistence type="predicted"/>
<accession>A0A1R0GNP4</accession>
<keyword evidence="2" id="KW-1185">Reference proteome</keyword>
<evidence type="ECO:0000313" key="1">
    <source>
        <dbReference type="EMBL" id="OLY78500.1"/>
    </source>
</evidence>
<evidence type="ECO:0000313" key="2">
    <source>
        <dbReference type="Proteomes" id="UP000187455"/>
    </source>
</evidence>
<dbReference type="Proteomes" id="UP000187455">
    <property type="component" value="Unassembled WGS sequence"/>
</dbReference>
<gene>
    <name evidence="1" type="ORF">AYI68_g7451</name>
</gene>
<dbReference type="AlphaFoldDB" id="A0A1R0GNP4"/>